<name>K0R275_THAOC</name>
<dbReference type="OrthoDB" id="56988at2759"/>
<dbReference type="EMBL" id="AGNL01048701">
    <property type="protein sequence ID" value="EJK45199.1"/>
    <property type="molecule type" value="Genomic_DNA"/>
</dbReference>
<keyword evidence="2" id="KW-1185">Reference proteome</keyword>
<proteinExistence type="predicted"/>
<sequence length="844" mass="96008">MVPSGVPPATTATTATHATNCVEQECVQAEREPAAFPRLANPRLVPLRGIHIRSRNVSRIVSPAEATATALPRTHAVTGPLWERVRGHRASIDTALPLAAWHESPDDSRSKNAAAFSRNAQSDETGTWEGRRLYREVCREKDAARHAFGCARVQALSRELDRSATSLEEFVDRGVLPFMRANGFQAIFDIDNENFGRWSWFLNLNQSDKKLLIDTRKRVFNKKFELVQALVQESCRKDDRANEIAFYLAIQSCKDLLHLNYCGDCSQRSMSLILNTLLFSGQIEEHVNYSCYFLRNGHSDMIYAKLNDILKGKTIDVTKSCFSTERNGLCEPVNAHDEPDVSVCHLYLAKYLLHMRMENLRIIDSYLNNQDCAELIGEYAGMSEKTIIWKPGFYLHQAIDTLRYFHCQEINTCTRKNHFQGIEIFADDVVKNQDYFVGRLVKDGINFARGWLSRMIHRKNKNLALPLPQVIEDYTADYNLQYNLFIKPVLPFLVEKINSFAGSQIIGMAHTTSITRLLLEGTQCCYKRGFFFSDLCEYMDDYNGDCYWPCYCDGTTYIGESPIDLEGRFRDTVMALMFAEQKLAQANFYLYRNSQASKAILNKLPPNARVGSISAAAKGEYDGDLYDLSEMSTLLPDITSVVDALFYSGMASTENLTTIFGKADYVSLWAEGCLDNDKRKGLKIRYLSKDDRREKFREMVRLVPILALSRNLAPSVTQFVSTFGVDALGLPQFERQKLERASLLGKLHVDRQLRSKRPRSALDEFDNVGLACRRLFNASSFEEALWDSCSVPRSIVRNGTEELMIKAGWKYLDERVELNDSSVELGRRIAHVYSESWCSVWAES</sequence>
<evidence type="ECO:0000313" key="1">
    <source>
        <dbReference type="EMBL" id="EJK45199.1"/>
    </source>
</evidence>
<evidence type="ECO:0000313" key="2">
    <source>
        <dbReference type="Proteomes" id="UP000266841"/>
    </source>
</evidence>
<dbReference type="Proteomes" id="UP000266841">
    <property type="component" value="Unassembled WGS sequence"/>
</dbReference>
<gene>
    <name evidence="1" type="ORF">THAOC_36197</name>
</gene>
<protein>
    <submittedName>
        <fullName evidence="1">Uncharacterized protein</fullName>
    </submittedName>
</protein>
<reference evidence="1 2" key="1">
    <citation type="journal article" date="2012" name="Genome Biol.">
        <title>Genome and low-iron response of an oceanic diatom adapted to chronic iron limitation.</title>
        <authorList>
            <person name="Lommer M."/>
            <person name="Specht M."/>
            <person name="Roy A.S."/>
            <person name="Kraemer L."/>
            <person name="Andreson R."/>
            <person name="Gutowska M.A."/>
            <person name="Wolf J."/>
            <person name="Bergner S.V."/>
            <person name="Schilhabel M.B."/>
            <person name="Klostermeier U.C."/>
            <person name="Beiko R.G."/>
            <person name="Rosenstiel P."/>
            <person name="Hippler M."/>
            <person name="Laroche J."/>
        </authorList>
    </citation>
    <scope>NUCLEOTIDE SEQUENCE [LARGE SCALE GENOMIC DNA]</scope>
    <source>
        <strain evidence="1 2">CCMP1005</strain>
    </source>
</reference>
<comment type="caution">
    <text evidence="1">The sequence shown here is derived from an EMBL/GenBank/DDBJ whole genome shotgun (WGS) entry which is preliminary data.</text>
</comment>
<organism evidence="1 2">
    <name type="scientific">Thalassiosira oceanica</name>
    <name type="common">Marine diatom</name>
    <dbReference type="NCBI Taxonomy" id="159749"/>
    <lineage>
        <taxon>Eukaryota</taxon>
        <taxon>Sar</taxon>
        <taxon>Stramenopiles</taxon>
        <taxon>Ochrophyta</taxon>
        <taxon>Bacillariophyta</taxon>
        <taxon>Coscinodiscophyceae</taxon>
        <taxon>Thalassiosirophycidae</taxon>
        <taxon>Thalassiosirales</taxon>
        <taxon>Thalassiosiraceae</taxon>
        <taxon>Thalassiosira</taxon>
    </lineage>
</organism>
<accession>K0R275</accession>
<dbReference type="AlphaFoldDB" id="K0R275"/>